<reference evidence="2 3" key="1">
    <citation type="submission" date="2024-04" db="EMBL/GenBank/DDBJ databases">
        <title>Phyllosticta paracitricarpa is synonymous to the EU quarantine fungus P. citricarpa based on phylogenomic analyses.</title>
        <authorList>
            <consortium name="Lawrence Berkeley National Laboratory"/>
            <person name="Van ingen-buijs V.A."/>
            <person name="Van westerhoven A.C."/>
            <person name="Haridas S."/>
            <person name="Skiadas P."/>
            <person name="Martin F."/>
            <person name="Groenewald J.Z."/>
            <person name="Crous P.W."/>
            <person name="Seidl M.F."/>
        </authorList>
    </citation>
    <scope>NUCLEOTIDE SEQUENCE [LARGE SCALE GENOMIC DNA]</scope>
    <source>
        <strain evidence="2 3">CPC 17464</strain>
    </source>
</reference>
<protein>
    <submittedName>
        <fullName evidence="2">Uncharacterized protein</fullName>
    </submittedName>
</protein>
<dbReference type="EMBL" id="JBBPEH010000008">
    <property type="protein sequence ID" value="KAK7534738.1"/>
    <property type="molecule type" value="Genomic_DNA"/>
</dbReference>
<proteinExistence type="predicted"/>
<sequence length="221" mass="23850">MRHSRQNSRPPAPSSAADTLRSSSLCEGPEREKERTPPVFNPPPHSPKPASLPPASPFRTPHGRSCSALVKSSAALSSDYQAGARDRAGSLRRPSRQSPPLRPPGRYNTARATPLQAQSPDQSDLTCVFLSQPSALRPSPPTNVFDSAYVSDVSAKIRLQQPLLRSNCPSAAGSNFHHPSSGPRGTRALRHCPDFSSSTQRHHRLALNQSAFSPKPLVFAN</sequence>
<feature type="compositionally biased region" description="Low complexity" evidence="1">
    <location>
        <begin position="65"/>
        <end position="78"/>
    </location>
</feature>
<accession>A0ABR1LJB8</accession>
<evidence type="ECO:0000313" key="2">
    <source>
        <dbReference type="EMBL" id="KAK7534738.1"/>
    </source>
</evidence>
<feature type="compositionally biased region" description="Pro residues" evidence="1">
    <location>
        <begin position="39"/>
        <end position="56"/>
    </location>
</feature>
<name>A0ABR1LJB8_9PEZI</name>
<keyword evidence="3" id="KW-1185">Reference proteome</keyword>
<organism evidence="2 3">
    <name type="scientific">Phyllosticta citribraziliensis</name>
    <dbReference type="NCBI Taxonomy" id="989973"/>
    <lineage>
        <taxon>Eukaryota</taxon>
        <taxon>Fungi</taxon>
        <taxon>Dikarya</taxon>
        <taxon>Ascomycota</taxon>
        <taxon>Pezizomycotina</taxon>
        <taxon>Dothideomycetes</taxon>
        <taxon>Dothideomycetes incertae sedis</taxon>
        <taxon>Botryosphaeriales</taxon>
        <taxon>Phyllostictaceae</taxon>
        <taxon>Phyllosticta</taxon>
    </lineage>
</organism>
<dbReference type="Proteomes" id="UP001360953">
    <property type="component" value="Unassembled WGS sequence"/>
</dbReference>
<dbReference type="RefSeq" id="XP_066653463.1">
    <property type="nucleotide sequence ID" value="XM_066796109.1"/>
</dbReference>
<comment type="caution">
    <text evidence="2">The sequence shown here is derived from an EMBL/GenBank/DDBJ whole genome shotgun (WGS) entry which is preliminary data.</text>
</comment>
<feature type="compositionally biased region" description="Polar residues" evidence="1">
    <location>
        <begin position="16"/>
        <end position="25"/>
    </location>
</feature>
<dbReference type="GeneID" id="92029015"/>
<evidence type="ECO:0000313" key="3">
    <source>
        <dbReference type="Proteomes" id="UP001360953"/>
    </source>
</evidence>
<feature type="region of interest" description="Disordered" evidence="1">
    <location>
        <begin position="1"/>
        <end position="123"/>
    </location>
</feature>
<gene>
    <name evidence="2" type="ORF">J3D65DRAFT_421557</name>
</gene>
<evidence type="ECO:0000256" key="1">
    <source>
        <dbReference type="SAM" id="MobiDB-lite"/>
    </source>
</evidence>